<accession>A0A4P7PIJ4</accession>
<dbReference type="Gene3D" id="3.40.640.10">
    <property type="entry name" value="Type I PLP-dependent aspartate aminotransferase-like (Major domain)"/>
    <property type="match status" value="1"/>
</dbReference>
<dbReference type="OrthoDB" id="9804264at2"/>
<comment type="similarity">
    <text evidence="2 5">Belongs to the DegT/DnrJ/EryC1 family.</text>
</comment>
<keyword evidence="1 4" id="KW-0663">Pyridoxal phosphate</keyword>
<dbReference type="SUPFAM" id="SSF53383">
    <property type="entry name" value="PLP-dependent transferases"/>
    <property type="match status" value="1"/>
</dbReference>
<evidence type="ECO:0000256" key="1">
    <source>
        <dbReference type="ARBA" id="ARBA00022898"/>
    </source>
</evidence>
<dbReference type="InterPro" id="IPR015421">
    <property type="entry name" value="PyrdxlP-dep_Trfase_major"/>
</dbReference>
<dbReference type="Gene3D" id="3.90.1150.10">
    <property type="entry name" value="Aspartate Aminotransferase, domain 1"/>
    <property type="match status" value="1"/>
</dbReference>
<keyword evidence="9" id="KW-1185">Reference proteome</keyword>
<dbReference type="GO" id="GO:0008483">
    <property type="term" value="F:transaminase activity"/>
    <property type="evidence" value="ECO:0007669"/>
    <property type="project" value="UniProtKB-KW"/>
</dbReference>
<evidence type="ECO:0000256" key="3">
    <source>
        <dbReference type="PIRSR" id="PIRSR000390-1"/>
    </source>
</evidence>
<evidence type="ECO:0000313" key="8">
    <source>
        <dbReference type="Proteomes" id="UP000296468"/>
    </source>
</evidence>
<reference evidence="6 8" key="2">
    <citation type="journal article" date="2019" name="Front. Microbiol.">
        <title>In silico and Genetic Analyses of Cyclic Lipopeptide Synthetic Gene Clusters in Pseudomonas sp. 11K1.</title>
        <authorList>
            <person name="Zhao H."/>
            <person name="Liu Y.P."/>
            <person name="Zhang L.Q."/>
        </authorList>
    </citation>
    <scope>NUCLEOTIDE SEQUENCE [LARGE SCALE GENOMIC DNA]</scope>
    <source>
        <strain evidence="6 8">11K1</strain>
    </source>
</reference>
<dbReference type="AlphaFoldDB" id="A0A4P7PIJ4"/>
<sequence>MIKYQDFQRRYPNAQTQILEILAARVQQGDFILKQQVQNFEQVLATKVGARHAVCVSSATSGLTLSLIASGIGPGDEVITPAFCYVSAASSIVQAGATPIFVDVAPHSGVLEAEAVVRALTPRTRAVLVAHLFSGLADVDALREALPDDVLILEDSATAFGARLRGRHAGTLGDIGVYSFFPAKPLGGIGDGGAVITDDDQVAGAVRMLRNHGQDGRRRFYHQRLGYNSRMDETNAAWLQARLRENDLHLARKQAIAKAYDEAIEASDGVLLGQHRGTPDFSPHAYVVRSAERERLTRHLTARGIQTRVHFPVPLPEQPAFVQWSAGPAHYPNARLLGKQCLALPLCSGMSDGQVSRVIEALKEFSHAEVI</sequence>
<evidence type="ECO:0000313" key="7">
    <source>
        <dbReference type="EMBL" id="WGO91360.1"/>
    </source>
</evidence>
<dbReference type="InterPro" id="IPR015422">
    <property type="entry name" value="PyrdxlP-dep_Trfase_small"/>
</dbReference>
<reference evidence="7" key="4">
    <citation type="submission" date="2023-04" db="EMBL/GenBank/DDBJ databases">
        <authorList>
            <person name="Charles T.C."/>
            <person name="Cheng J."/>
            <person name="Lynch M."/>
            <person name="Van Dyk A."/>
        </authorList>
    </citation>
    <scope>NUCLEOTIDE SEQUENCE</scope>
    <source>
        <strain evidence="7">YsS1</strain>
    </source>
</reference>
<feature type="modified residue" description="N6-(pyridoxal phosphate)lysine" evidence="4">
    <location>
        <position position="184"/>
    </location>
</feature>
<protein>
    <submittedName>
        <fullName evidence="6">DegT/DnrJ/EryC1/StrS family aminotransferase</fullName>
        <ecNumber evidence="7">2.6.1.-</ecNumber>
    </submittedName>
</protein>
<dbReference type="PIRSF" id="PIRSF000390">
    <property type="entry name" value="PLP_StrS"/>
    <property type="match status" value="1"/>
</dbReference>
<reference evidence="7 9" key="1">
    <citation type="journal article" date="2012" name="Appl. Soil Ecol.">
        <title>Isolation and characterization of new plant growth-promoting bacterial endophytes.</title>
        <authorList>
            <person name="Rashid S."/>
            <person name="Charles T.C."/>
            <person name="Glick B.R."/>
        </authorList>
    </citation>
    <scope>NUCLEOTIDE SEQUENCE [LARGE SCALE GENOMIC DNA]</scope>
    <source>
        <strain evidence="7 9">YsS1</strain>
    </source>
</reference>
<dbReference type="EC" id="2.6.1.-" evidence="7"/>
<evidence type="ECO:0000256" key="4">
    <source>
        <dbReference type="PIRSR" id="PIRSR000390-2"/>
    </source>
</evidence>
<dbReference type="CDD" id="cd00616">
    <property type="entry name" value="AHBA_syn"/>
    <property type="match status" value="1"/>
</dbReference>
<evidence type="ECO:0000313" key="6">
    <source>
        <dbReference type="EMBL" id="QBZ90405.1"/>
    </source>
</evidence>
<dbReference type="InterPro" id="IPR015424">
    <property type="entry name" value="PyrdxlP-dep_Trfase"/>
</dbReference>
<dbReference type="EMBL" id="CP123771">
    <property type="protein sequence ID" value="WGO91360.1"/>
    <property type="molecule type" value="Genomic_DNA"/>
</dbReference>
<dbReference type="GO" id="GO:0030170">
    <property type="term" value="F:pyridoxal phosphate binding"/>
    <property type="evidence" value="ECO:0007669"/>
    <property type="project" value="TreeGrafter"/>
</dbReference>
<evidence type="ECO:0000256" key="2">
    <source>
        <dbReference type="ARBA" id="ARBA00037999"/>
    </source>
</evidence>
<evidence type="ECO:0000313" key="9">
    <source>
        <dbReference type="Proteomes" id="UP001227386"/>
    </source>
</evidence>
<keyword evidence="6" id="KW-0032">Aminotransferase</keyword>
<gene>
    <name evidence="6" type="ORF">EPZ47_17355</name>
    <name evidence="7" type="ORF">QCD61_16720</name>
</gene>
<dbReference type="GO" id="GO:0000271">
    <property type="term" value="P:polysaccharide biosynthetic process"/>
    <property type="evidence" value="ECO:0007669"/>
    <property type="project" value="TreeGrafter"/>
</dbReference>
<dbReference type="Pfam" id="PF01041">
    <property type="entry name" value="DegT_DnrJ_EryC1"/>
    <property type="match status" value="1"/>
</dbReference>
<dbReference type="RefSeq" id="WP_135845929.1">
    <property type="nucleotide sequence ID" value="NZ_CP035088.1"/>
</dbReference>
<dbReference type="InterPro" id="IPR000653">
    <property type="entry name" value="DegT/StrS_aminotransferase"/>
</dbReference>
<dbReference type="Proteomes" id="UP001227386">
    <property type="component" value="Chromosome"/>
</dbReference>
<dbReference type="KEGG" id="pvk:EPZ47_17355"/>
<organism evidence="6 8">
    <name type="scientific">Pseudomonas viciae</name>
    <dbReference type="NCBI Taxonomy" id="2505979"/>
    <lineage>
        <taxon>Bacteria</taxon>
        <taxon>Pseudomonadati</taxon>
        <taxon>Pseudomonadota</taxon>
        <taxon>Gammaproteobacteria</taxon>
        <taxon>Pseudomonadales</taxon>
        <taxon>Pseudomonadaceae</taxon>
        <taxon>Pseudomonas</taxon>
    </lineage>
</organism>
<reference evidence="6" key="3">
    <citation type="submission" date="2019-01" db="EMBL/GenBank/DDBJ databases">
        <authorList>
            <person name="Zhang L."/>
        </authorList>
    </citation>
    <scope>NUCLEOTIDE SEQUENCE</scope>
    <source>
        <strain evidence="6">11K1</strain>
    </source>
</reference>
<dbReference type="EMBL" id="CP035088">
    <property type="protein sequence ID" value="QBZ90405.1"/>
    <property type="molecule type" value="Genomic_DNA"/>
</dbReference>
<dbReference type="Proteomes" id="UP000296468">
    <property type="component" value="Chromosome"/>
</dbReference>
<proteinExistence type="inferred from homology"/>
<feature type="active site" description="Proton acceptor" evidence="3">
    <location>
        <position position="184"/>
    </location>
</feature>
<dbReference type="PANTHER" id="PTHR30244">
    <property type="entry name" value="TRANSAMINASE"/>
    <property type="match status" value="1"/>
</dbReference>
<evidence type="ECO:0000256" key="5">
    <source>
        <dbReference type="RuleBase" id="RU004508"/>
    </source>
</evidence>
<name>A0A4P7PIJ4_9PSED</name>
<keyword evidence="6" id="KW-0808">Transferase</keyword>
<dbReference type="PANTHER" id="PTHR30244:SF36">
    <property type="entry name" value="3-OXO-GLUCOSE-6-PHOSPHATE:GLUTAMATE AMINOTRANSFERASE"/>
    <property type="match status" value="1"/>
</dbReference>